<gene>
    <name evidence="9" type="ORF">METZ01_LOCUS54551</name>
</gene>
<evidence type="ECO:0000313" key="9">
    <source>
        <dbReference type="EMBL" id="SVA01697.1"/>
    </source>
</evidence>
<evidence type="ECO:0000256" key="7">
    <source>
        <dbReference type="ARBA" id="ARBA00023136"/>
    </source>
</evidence>
<keyword evidence="3" id="KW-0812">Transmembrane</keyword>
<organism evidence="9">
    <name type="scientific">marine metagenome</name>
    <dbReference type="NCBI Taxonomy" id="408172"/>
    <lineage>
        <taxon>unclassified sequences</taxon>
        <taxon>metagenomes</taxon>
        <taxon>ecological metagenomes</taxon>
    </lineage>
</organism>
<accession>A0A381SH92</accession>
<evidence type="ECO:0000256" key="5">
    <source>
        <dbReference type="ARBA" id="ARBA00022989"/>
    </source>
</evidence>
<dbReference type="Pfam" id="PF02416">
    <property type="entry name" value="TatA_B_E"/>
    <property type="match status" value="1"/>
</dbReference>
<evidence type="ECO:0000256" key="1">
    <source>
        <dbReference type="ARBA" id="ARBA00004167"/>
    </source>
</evidence>
<evidence type="ECO:0000256" key="6">
    <source>
        <dbReference type="ARBA" id="ARBA00023010"/>
    </source>
</evidence>
<dbReference type="AlphaFoldDB" id="A0A381SH92"/>
<keyword evidence="2" id="KW-0813">Transport</keyword>
<sequence length="101" mass="10629">MGMGIPELGVILLVAFLVLGPGRAIDMARSAGKVMGDLRRSFGDVTSAMTVESIEQRTPAQNQGSTSKLEPAPGVPVRADMPPEDELNQEPAHDSESRGKG</sequence>
<evidence type="ECO:0000256" key="4">
    <source>
        <dbReference type="ARBA" id="ARBA00022927"/>
    </source>
</evidence>
<proteinExistence type="predicted"/>
<protein>
    <recommendedName>
        <fullName evidence="10">Twin-arginine translocase TatA/TatE family subunit</fullName>
    </recommendedName>
</protein>
<feature type="compositionally biased region" description="Basic and acidic residues" evidence="8">
    <location>
        <begin position="91"/>
        <end position="101"/>
    </location>
</feature>
<keyword evidence="5" id="KW-1133">Transmembrane helix</keyword>
<reference evidence="9" key="1">
    <citation type="submission" date="2018-05" db="EMBL/GenBank/DDBJ databases">
        <authorList>
            <person name="Lanie J.A."/>
            <person name="Ng W.-L."/>
            <person name="Kazmierczak K.M."/>
            <person name="Andrzejewski T.M."/>
            <person name="Davidsen T.M."/>
            <person name="Wayne K.J."/>
            <person name="Tettelin H."/>
            <person name="Glass J.I."/>
            <person name="Rusch D."/>
            <person name="Podicherti R."/>
            <person name="Tsui H.-C.T."/>
            <person name="Winkler M.E."/>
        </authorList>
    </citation>
    <scope>NUCLEOTIDE SEQUENCE</scope>
</reference>
<evidence type="ECO:0000256" key="3">
    <source>
        <dbReference type="ARBA" id="ARBA00022692"/>
    </source>
</evidence>
<keyword evidence="7" id="KW-0472">Membrane</keyword>
<feature type="region of interest" description="Disordered" evidence="8">
    <location>
        <begin position="53"/>
        <end position="101"/>
    </location>
</feature>
<dbReference type="GO" id="GO:0016020">
    <property type="term" value="C:membrane"/>
    <property type="evidence" value="ECO:0007669"/>
    <property type="project" value="UniProtKB-ARBA"/>
</dbReference>
<dbReference type="InterPro" id="IPR003369">
    <property type="entry name" value="TatA/B/E"/>
</dbReference>
<name>A0A381SH92_9ZZZZ</name>
<evidence type="ECO:0000256" key="2">
    <source>
        <dbReference type="ARBA" id="ARBA00022448"/>
    </source>
</evidence>
<feature type="compositionally biased region" description="Polar residues" evidence="8">
    <location>
        <begin position="56"/>
        <end position="68"/>
    </location>
</feature>
<dbReference type="EMBL" id="UINC01002930">
    <property type="protein sequence ID" value="SVA01697.1"/>
    <property type="molecule type" value="Genomic_DNA"/>
</dbReference>
<evidence type="ECO:0008006" key="10">
    <source>
        <dbReference type="Google" id="ProtNLM"/>
    </source>
</evidence>
<keyword evidence="6" id="KW-0811">Translocation</keyword>
<dbReference type="GO" id="GO:0015031">
    <property type="term" value="P:protein transport"/>
    <property type="evidence" value="ECO:0007669"/>
    <property type="project" value="UniProtKB-KW"/>
</dbReference>
<comment type="subcellular location">
    <subcellularLocation>
        <location evidence="1">Membrane</location>
        <topology evidence="1">Single-pass membrane protein</topology>
    </subcellularLocation>
</comment>
<keyword evidence="4" id="KW-0653">Protein transport</keyword>
<evidence type="ECO:0000256" key="8">
    <source>
        <dbReference type="SAM" id="MobiDB-lite"/>
    </source>
</evidence>
<dbReference type="Gene3D" id="1.20.5.3310">
    <property type="match status" value="1"/>
</dbReference>